<dbReference type="PANTHER" id="PTHR47165:SF4">
    <property type="entry name" value="OS03G0429900 PROTEIN"/>
    <property type="match status" value="1"/>
</dbReference>
<feature type="domain" description="Replication protein A 70 kDa DNA-binding subunit B/D first OB fold" evidence="2">
    <location>
        <begin position="22"/>
        <end position="108"/>
    </location>
</feature>
<sequence>MPPKKVYLGDVAKNLPSNSAFLVRVTRKWDALIGEKSRAIKSIEMIFMDEKGTTIQATIPIRLSHQFNTIEEGLIYAVNHLEVKENDKKYRITAHPYRFELTMFTKMQHREQKSCPSFVTRFKFASFEDIKKMHNCESPFLIDVIGAYDVGQEFKKKKTQRDAWYSDFHLENLEGQTILCTLYGDLVLEVERFLATSFSGPVIFIIQACRTNKRYGEKIGVASSWDATKLILNEHIPDIEDFRCRFLNSKQTMKSIASQTTSSCVTLREDSIDVGFTMPLFYLDTAKEVKGCWFYAQICSILSLKNWAYLGCGNKTCFKKLKYEGASLYCNNCRDVKQTGIWRYMLKLMVKHGKHFVEVVMWDDVSSKLIGKPANDLSDSLSLETLSPCDVHNDVLDLIGRELIFKVGNRKVNTLTNHKEYTIAAFSENTEKIKELKEAVQEEVVEVYNSDSDLDLMCDDYTNVESNMTPCSQEIESHRTPESVLSKRHATDENESDGMEQSSANKKFKGVKIEI</sequence>
<dbReference type="InterPro" id="IPR013955">
    <property type="entry name" value="Rep_factor-A_C"/>
</dbReference>
<evidence type="ECO:0008006" key="6">
    <source>
        <dbReference type="Google" id="ProtNLM"/>
    </source>
</evidence>
<organism evidence="4 5">
    <name type="scientific">Cuscuta europaea</name>
    <name type="common">European dodder</name>
    <dbReference type="NCBI Taxonomy" id="41803"/>
    <lineage>
        <taxon>Eukaryota</taxon>
        <taxon>Viridiplantae</taxon>
        <taxon>Streptophyta</taxon>
        <taxon>Embryophyta</taxon>
        <taxon>Tracheophyta</taxon>
        <taxon>Spermatophyta</taxon>
        <taxon>Magnoliopsida</taxon>
        <taxon>eudicotyledons</taxon>
        <taxon>Gunneridae</taxon>
        <taxon>Pentapetalae</taxon>
        <taxon>asterids</taxon>
        <taxon>lamiids</taxon>
        <taxon>Solanales</taxon>
        <taxon>Convolvulaceae</taxon>
        <taxon>Cuscuteae</taxon>
        <taxon>Cuscuta</taxon>
        <taxon>Cuscuta subgen. Cuscuta</taxon>
    </lineage>
</organism>
<name>A0A9P1EC62_CUSEU</name>
<dbReference type="AlphaFoldDB" id="A0A9P1EC62"/>
<reference evidence="4" key="1">
    <citation type="submission" date="2022-07" db="EMBL/GenBank/DDBJ databases">
        <authorList>
            <person name="Macas J."/>
            <person name="Novak P."/>
            <person name="Neumann P."/>
        </authorList>
    </citation>
    <scope>NUCLEOTIDE SEQUENCE</scope>
</reference>
<dbReference type="CDD" id="cd04481">
    <property type="entry name" value="RPA1_DBD_B_like"/>
    <property type="match status" value="1"/>
</dbReference>
<dbReference type="InterPro" id="IPR003871">
    <property type="entry name" value="RFA1B/D_OB_1st"/>
</dbReference>
<evidence type="ECO:0000313" key="5">
    <source>
        <dbReference type="Proteomes" id="UP001152484"/>
    </source>
</evidence>
<dbReference type="PANTHER" id="PTHR47165">
    <property type="entry name" value="OS03G0429900 PROTEIN"/>
    <property type="match status" value="1"/>
</dbReference>
<evidence type="ECO:0000259" key="3">
    <source>
        <dbReference type="Pfam" id="PF08646"/>
    </source>
</evidence>
<dbReference type="Pfam" id="PF02721">
    <property type="entry name" value="DUF223"/>
    <property type="match status" value="1"/>
</dbReference>
<feature type="region of interest" description="Disordered" evidence="1">
    <location>
        <begin position="472"/>
        <end position="515"/>
    </location>
</feature>
<feature type="compositionally biased region" description="Basic residues" evidence="1">
    <location>
        <begin position="506"/>
        <end position="515"/>
    </location>
</feature>
<proteinExistence type="predicted"/>
<accession>A0A9P1EC62</accession>
<dbReference type="Pfam" id="PF08646">
    <property type="entry name" value="Rep_fac-A_C"/>
    <property type="match status" value="1"/>
</dbReference>
<keyword evidence="5" id="KW-1185">Reference proteome</keyword>
<evidence type="ECO:0000256" key="1">
    <source>
        <dbReference type="SAM" id="MobiDB-lite"/>
    </source>
</evidence>
<dbReference type="Gene3D" id="2.40.50.140">
    <property type="entry name" value="Nucleic acid-binding proteins"/>
    <property type="match status" value="3"/>
</dbReference>
<evidence type="ECO:0000313" key="4">
    <source>
        <dbReference type="EMBL" id="CAH9095400.1"/>
    </source>
</evidence>
<protein>
    <recommendedName>
        <fullName evidence="6">DUF223 domain-containing protein</fullName>
    </recommendedName>
</protein>
<dbReference type="EMBL" id="CAMAPE010000033">
    <property type="protein sequence ID" value="CAH9095400.1"/>
    <property type="molecule type" value="Genomic_DNA"/>
</dbReference>
<dbReference type="InterPro" id="IPR012340">
    <property type="entry name" value="NA-bd_OB-fold"/>
</dbReference>
<dbReference type="CDD" id="cd04480">
    <property type="entry name" value="RPA1_DBD_A_like"/>
    <property type="match status" value="1"/>
</dbReference>
<dbReference type="Proteomes" id="UP001152484">
    <property type="component" value="Unassembled WGS sequence"/>
</dbReference>
<dbReference type="OrthoDB" id="1750540at2759"/>
<evidence type="ECO:0000259" key="2">
    <source>
        <dbReference type="Pfam" id="PF02721"/>
    </source>
</evidence>
<feature type="domain" description="Replication factor A C-terminal" evidence="3">
    <location>
        <begin position="300"/>
        <end position="407"/>
    </location>
</feature>
<gene>
    <name evidence="4" type="ORF">CEURO_LOCUS13103</name>
</gene>
<dbReference type="SUPFAM" id="SSF50249">
    <property type="entry name" value="Nucleic acid-binding proteins"/>
    <property type="match status" value="3"/>
</dbReference>
<comment type="caution">
    <text evidence="4">The sequence shown here is derived from an EMBL/GenBank/DDBJ whole genome shotgun (WGS) entry which is preliminary data.</text>
</comment>